<protein>
    <submittedName>
        <fullName evidence="2">Uncharacterized protein</fullName>
    </submittedName>
</protein>
<evidence type="ECO:0000256" key="1">
    <source>
        <dbReference type="SAM" id="SignalP"/>
    </source>
</evidence>
<sequence>MKKFAVLMALAACGVPTTQAPTQNQSGRIAQFIADVSPQLSPAEQRIAAACGTQSATPEELQSLAAQDGLDAATTGLISEIMTRDGSLACMSSNGVLL</sequence>
<dbReference type="Proteomes" id="UP000199441">
    <property type="component" value="Unassembled WGS sequence"/>
</dbReference>
<dbReference type="EMBL" id="FNOI01000004">
    <property type="protein sequence ID" value="SDX16149.1"/>
    <property type="molecule type" value="Genomic_DNA"/>
</dbReference>
<proteinExistence type="predicted"/>
<keyword evidence="3" id="KW-1185">Reference proteome</keyword>
<evidence type="ECO:0000313" key="2">
    <source>
        <dbReference type="EMBL" id="SDX16149.1"/>
    </source>
</evidence>
<accession>A0A1H2ZHG2</accession>
<dbReference type="RefSeq" id="WP_170833466.1">
    <property type="nucleotide sequence ID" value="NZ_FNOI01000004.1"/>
</dbReference>
<gene>
    <name evidence="2" type="ORF">SAMN04488001_2558</name>
</gene>
<feature type="chain" id="PRO_5011518795" evidence="1">
    <location>
        <begin position="21"/>
        <end position="98"/>
    </location>
</feature>
<reference evidence="3" key="1">
    <citation type="submission" date="2016-10" db="EMBL/GenBank/DDBJ databases">
        <authorList>
            <person name="Varghese N."/>
            <person name="Submissions S."/>
        </authorList>
    </citation>
    <scope>NUCLEOTIDE SEQUENCE [LARGE SCALE GENOMIC DNA]</scope>
    <source>
        <strain evidence="3">DSM 26922</strain>
    </source>
</reference>
<dbReference type="AlphaFoldDB" id="A0A1H2ZHG2"/>
<feature type="signal peptide" evidence="1">
    <location>
        <begin position="1"/>
        <end position="20"/>
    </location>
</feature>
<evidence type="ECO:0000313" key="3">
    <source>
        <dbReference type="Proteomes" id="UP000199441"/>
    </source>
</evidence>
<keyword evidence="1" id="KW-0732">Signal</keyword>
<dbReference type="STRING" id="670155.SAMN04488001_2558"/>
<organism evidence="2 3">
    <name type="scientific">Litoreibacter albidus</name>
    <dbReference type="NCBI Taxonomy" id="670155"/>
    <lineage>
        <taxon>Bacteria</taxon>
        <taxon>Pseudomonadati</taxon>
        <taxon>Pseudomonadota</taxon>
        <taxon>Alphaproteobacteria</taxon>
        <taxon>Rhodobacterales</taxon>
        <taxon>Roseobacteraceae</taxon>
        <taxon>Litoreibacter</taxon>
    </lineage>
</organism>
<name>A0A1H2ZHG2_9RHOB</name>